<accession>A0A2A2JYN7</accession>
<dbReference type="PANTHER" id="PTHR43737:SF1">
    <property type="entry name" value="DUF1501 DOMAIN-CONTAINING PROTEIN"/>
    <property type="match status" value="1"/>
</dbReference>
<organism evidence="1 2">
    <name type="scientific">Diploscapter pachys</name>
    <dbReference type="NCBI Taxonomy" id="2018661"/>
    <lineage>
        <taxon>Eukaryota</taxon>
        <taxon>Metazoa</taxon>
        <taxon>Ecdysozoa</taxon>
        <taxon>Nematoda</taxon>
        <taxon>Chromadorea</taxon>
        <taxon>Rhabditida</taxon>
        <taxon>Rhabditina</taxon>
        <taxon>Rhabditomorpha</taxon>
        <taxon>Rhabditoidea</taxon>
        <taxon>Rhabditidae</taxon>
        <taxon>Diploscapter</taxon>
    </lineage>
</organism>
<dbReference type="OrthoDB" id="432967at2759"/>
<dbReference type="Pfam" id="PF08811">
    <property type="entry name" value="DUF1800"/>
    <property type="match status" value="1"/>
</dbReference>
<sequence>MMSASSIRRQVGAAVAGVGTDNHMLDAERAGAGASPEDVGDTGAGDAPTLPIALGGATGASAALKIGSAIAPAVLLAACGGGGGGSTPTPTASTPVVVTPAAITATQASRFLAQTTMGATRAMIDTVISRRYEGWIDDQFALPRATSHWDWLNANGYNVAANINSETGFDATMWRQMIVEPDQLRQRIGMALLDMLVVGIGGVNLNWKQFATAAYVDVLLDNAFGNYRTLMGAITTNAAMGSFLTFLGNRKANTTTGAQPDENYARELMQLFTLGLYQLNMDGSVKTNGGTPLETYGPADVSGLARVFTGLSLASNVSTTPDRYRQPLVMNAAINETGSATFLGTTVSGGGTAAVDKALDTIFAHPNLPPFVSKQLIQRLVTSNPSPAYVGRVASVFANNGSGTRGDMKAVIKAILLDTEARSDDTLTGTTAGKLREPVMRLTAWARLAKINSASNAWAFGDTSSQSTRLAQSMGRSGSVFNFFRPGYAPPATGISNAGLVAPEFQITNEQSVVAYVNYMQGLVANGTGDMKPDYSDLTAKASDSAALVDEINVVLAAGQLSSATVTAIRAAVDSVATTATNAATNRVGIALLLTLASPDFLTQR</sequence>
<proteinExistence type="predicted"/>
<gene>
    <name evidence="1" type="ORF">WR25_14825</name>
</gene>
<dbReference type="EMBL" id="LIAE01010030">
    <property type="protein sequence ID" value="PAV66837.1"/>
    <property type="molecule type" value="Genomic_DNA"/>
</dbReference>
<protein>
    <recommendedName>
        <fullName evidence="3">DUF1800 domain-containing protein</fullName>
    </recommendedName>
</protein>
<reference evidence="1 2" key="1">
    <citation type="journal article" date="2017" name="Curr. Biol.">
        <title>Genome architecture and evolution of a unichromosomal asexual nematode.</title>
        <authorList>
            <person name="Fradin H."/>
            <person name="Zegar C."/>
            <person name="Gutwein M."/>
            <person name="Lucas J."/>
            <person name="Kovtun M."/>
            <person name="Corcoran D."/>
            <person name="Baugh L.R."/>
            <person name="Kiontke K."/>
            <person name="Gunsalus K."/>
            <person name="Fitch D.H."/>
            <person name="Piano F."/>
        </authorList>
    </citation>
    <scope>NUCLEOTIDE SEQUENCE [LARGE SCALE GENOMIC DNA]</scope>
    <source>
        <strain evidence="1">PF1309</strain>
    </source>
</reference>
<name>A0A2A2JYN7_9BILA</name>
<comment type="caution">
    <text evidence="1">The sequence shown here is derived from an EMBL/GenBank/DDBJ whole genome shotgun (WGS) entry which is preliminary data.</text>
</comment>
<dbReference type="InterPro" id="IPR014917">
    <property type="entry name" value="DUF1800"/>
</dbReference>
<evidence type="ECO:0000313" key="1">
    <source>
        <dbReference type="EMBL" id="PAV66837.1"/>
    </source>
</evidence>
<keyword evidence="2" id="KW-1185">Reference proteome</keyword>
<dbReference type="AlphaFoldDB" id="A0A2A2JYN7"/>
<evidence type="ECO:0000313" key="2">
    <source>
        <dbReference type="Proteomes" id="UP000218231"/>
    </source>
</evidence>
<dbReference type="Proteomes" id="UP000218231">
    <property type="component" value="Unassembled WGS sequence"/>
</dbReference>
<evidence type="ECO:0008006" key="3">
    <source>
        <dbReference type="Google" id="ProtNLM"/>
    </source>
</evidence>
<dbReference type="PANTHER" id="PTHR43737">
    <property type="entry name" value="BLL7424 PROTEIN"/>
    <property type="match status" value="1"/>
</dbReference>